<keyword evidence="5" id="KW-1015">Disulfide bond</keyword>
<feature type="binding site" evidence="4">
    <location>
        <position position="358"/>
    </location>
    <ligand>
        <name>Zn(2+)</name>
        <dbReference type="ChEBI" id="CHEBI:29105"/>
        <label>2</label>
    </ligand>
</feature>
<feature type="binding site" evidence="4">
    <location>
        <position position="511"/>
    </location>
    <ligand>
        <name>Zn(2+)</name>
        <dbReference type="ChEBI" id="CHEBI:29105"/>
        <label>1</label>
    </ligand>
</feature>
<name>A0A656KG30_BLUGR</name>
<dbReference type="InterPro" id="IPR011160">
    <property type="entry name" value="Sphingomy_PDE"/>
</dbReference>
<dbReference type="OrthoDB" id="282973at2759"/>
<feature type="binding site" evidence="4">
    <location>
        <position position="318"/>
    </location>
    <ligand>
        <name>Zn(2+)</name>
        <dbReference type="ChEBI" id="CHEBI:29105"/>
        <label>2</label>
    </ligand>
</feature>
<dbReference type="GO" id="GO:0006685">
    <property type="term" value="P:sphingomyelin catabolic process"/>
    <property type="evidence" value="ECO:0007669"/>
    <property type="project" value="UniProtKB-UniRule"/>
</dbReference>
<gene>
    <name evidence="9" type="ORF">BGT96224_4096</name>
</gene>
<evidence type="ECO:0000313" key="10">
    <source>
        <dbReference type="Proteomes" id="UP000053110"/>
    </source>
</evidence>
<feature type="signal peptide" evidence="7">
    <location>
        <begin position="1"/>
        <end position="21"/>
    </location>
</feature>
<feature type="domain" description="Calcineurin-like phosphoesterase" evidence="8">
    <location>
        <begin position="234"/>
        <end position="512"/>
    </location>
</feature>
<dbReference type="GO" id="GO:0046872">
    <property type="term" value="F:metal ion binding"/>
    <property type="evidence" value="ECO:0007669"/>
    <property type="project" value="UniProtKB-KW"/>
</dbReference>
<comment type="similarity">
    <text evidence="3">Belongs to the acid sphingomyelinase family.</text>
</comment>
<reference evidence="10" key="1">
    <citation type="journal article" date="2013" name="Nat. Genet.">
        <title>The wheat powdery mildew genome shows the unique evolution of an obligate biotroph.</title>
        <authorList>
            <person name="Wicker T."/>
            <person name="Oberhaensli S."/>
            <person name="Parlange F."/>
            <person name="Buchmann J.P."/>
            <person name="Shatalina M."/>
            <person name="Roffler S."/>
            <person name="Ben-David R."/>
            <person name="Dolezel J."/>
            <person name="Simkova H."/>
            <person name="Schulze-Lefert P."/>
            <person name="Spanu P.D."/>
            <person name="Bruggmann R."/>
            <person name="Amselem J."/>
            <person name="Quesneville H."/>
            <person name="Ver Loren van Themaat E."/>
            <person name="Paape T."/>
            <person name="Shimizu K.K."/>
            <person name="Keller B."/>
        </authorList>
    </citation>
    <scope>NUCLEOTIDE SEQUENCE [LARGE SCALE GENOMIC DNA]</scope>
    <source>
        <strain evidence="10">96224</strain>
    </source>
</reference>
<keyword evidence="2" id="KW-0325">Glycoprotein</keyword>
<keyword evidence="1 3" id="KW-0378">Hydrolase</keyword>
<evidence type="ECO:0000256" key="3">
    <source>
        <dbReference type="PIRNR" id="PIRNR000948"/>
    </source>
</evidence>
<dbReference type="SUPFAM" id="SSF56300">
    <property type="entry name" value="Metallo-dependent phosphatases"/>
    <property type="match status" value="1"/>
</dbReference>
<dbReference type="Gene3D" id="3.60.21.10">
    <property type="match status" value="1"/>
</dbReference>
<feature type="binding site" evidence="4">
    <location>
        <position position="318"/>
    </location>
    <ligand>
        <name>Zn(2+)</name>
        <dbReference type="ChEBI" id="CHEBI:29105"/>
        <label>1</label>
    </ligand>
</feature>
<evidence type="ECO:0000256" key="7">
    <source>
        <dbReference type="SAM" id="SignalP"/>
    </source>
</evidence>
<dbReference type="Pfam" id="PF00149">
    <property type="entry name" value="Metallophos"/>
    <property type="match status" value="1"/>
</dbReference>
<dbReference type="PIRSF" id="PIRSF000948">
    <property type="entry name" value="Sphingomy_PDE"/>
    <property type="match status" value="1"/>
</dbReference>
<dbReference type="GO" id="GO:0016020">
    <property type="term" value="C:membrane"/>
    <property type="evidence" value="ECO:0007669"/>
    <property type="project" value="GOC"/>
</dbReference>
<feature type="binding site" evidence="4">
    <location>
        <position position="240"/>
    </location>
    <ligand>
        <name>Zn(2+)</name>
        <dbReference type="ChEBI" id="CHEBI:29105"/>
        <label>1</label>
    </ligand>
</feature>
<sequence>MIMNHTKLLSLINLLFTAVSGLSGDSKFVVPSDFPSSVFANYYVKPGPNSQPQPAIFDPILNITFPFNLTDPKNIPTHNDDPIYFPPGDENITNSRAEELIGYALLKIQDIMSESSEISDSCSKCMAGLSVGKYLAQRIPTFVPDVLVSLCQSMQFASDAVCQAKYAASRYGATWTQVLALADVTGLDGKYICATLSRNWCDLPSANPLNMTGLFPKPKPTTLTKHQPSGKRVKVLHLSDFHLDPRYEVGSEAVCTSGLCCRHSENSTSQVNLPAPLYGAYRCDTPYYLALAALQSLGPLTGTGSLKSSPAWTLYTGDLVSHDKHNQLSREYVEYTETSVYGMMKSFINGPVFAVLGNHDSNPDSIDAPHSMPGPLGQQFSWNYDHVSSLWKNNGWIDEKTANQASTHYAAYSVKNHHGLRIITMNTDFWYKNNFLNLINTTNPDVSGLFDFMIKELQSAEDAGERVWITGHILSGWDGAGSLPNPSNLFYQIVDRYSPHVISNIFWGHSHEDQFSIYYKNNGTIRDSSTALTTGWIGPSITPLHNMNSGYRMYEVDTGNFEIYEAYTYFSNVSSYQNLGYSGPTFEFEYSTREAYGSVIGWPEDAPLNATFWHSVTEAMETNKTLVSQFNTYQGKSSDKSPACTSKECGEAKICYMRSGSESLSRACPKGFSSVQSPYSGRSG</sequence>
<evidence type="ECO:0000256" key="4">
    <source>
        <dbReference type="PIRSR" id="PIRSR000948-1"/>
    </source>
</evidence>
<feature type="chain" id="PRO_5025062427" description="Sphingomyelin phosphodiesterase" evidence="7">
    <location>
        <begin position="22"/>
        <end position="684"/>
    </location>
</feature>
<feature type="binding site" evidence="4">
    <location>
        <position position="509"/>
    </location>
    <ligand>
        <name>Zn(2+)</name>
        <dbReference type="ChEBI" id="CHEBI:29105"/>
        <label>2</label>
    </ligand>
</feature>
<dbReference type="Proteomes" id="UP000053110">
    <property type="component" value="Unassembled WGS sequence"/>
</dbReference>
<dbReference type="InterPro" id="IPR004843">
    <property type="entry name" value="Calcineurin-like_PHP"/>
</dbReference>
<feature type="region of interest" description="Disordered" evidence="6">
    <location>
        <begin position="663"/>
        <end position="684"/>
    </location>
</feature>
<dbReference type="GO" id="GO:0004767">
    <property type="term" value="F:sphingomyelin phosphodiesterase activity"/>
    <property type="evidence" value="ECO:0007669"/>
    <property type="project" value="UniProtKB-UniRule"/>
</dbReference>
<dbReference type="InterPro" id="IPR029052">
    <property type="entry name" value="Metallo-depent_PP-like"/>
</dbReference>
<protein>
    <recommendedName>
        <fullName evidence="3">Sphingomyelin phosphodiesterase</fullName>
    </recommendedName>
</protein>
<dbReference type="EMBL" id="KE375140">
    <property type="protein sequence ID" value="EPQ62952.1"/>
    <property type="molecule type" value="Genomic_DNA"/>
</dbReference>
<feature type="disulfide bond" evidence="5">
    <location>
        <begin position="255"/>
        <end position="260"/>
    </location>
</feature>
<feature type="disulfide bond" evidence="5">
    <location>
        <begin position="125"/>
        <end position="193"/>
    </location>
</feature>
<evidence type="ECO:0000313" key="9">
    <source>
        <dbReference type="EMBL" id="EPQ62952.1"/>
    </source>
</evidence>
<dbReference type="CDD" id="cd00842">
    <property type="entry name" value="MPP_ASMase"/>
    <property type="match status" value="1"/>
</dbReference>
<evidence type="ECO:0000256" key="1">
    <source>
        <dbReference type="ARBA" id="ARBA00022801"/>
    </source>
</evidence>
<accession>A0A656KG30</accession>
<feature type="binding site" evidence="4">
    <location>
        <position position="472"/>
    </location>
    <ligand>
        <name>Zn(2+)</name>
        <dbReference type="ChEBI" id="CHEBI:29105"/>
        <label>2</label>
    </ligand>
</feature>
<keyword evidence="3" id="KW-0326">Glycosidase</keyword>
<keyword evidence="4" id="KW-0862">Zinc</keyword>
<dbReference type="PANTHER" id="PTHR10340">
    <property type="entry name" value="SPHINGOMYELIN PHOSPHODIESTERASE"/>
    <property type="match status" value="1"/>
</dbReference>
<organism evidence="9 10">
    <name type="scientific">Blumeria graminis f. sp. tritici 96224</name>
    <dbReference type="NCBI Taxonomy" id="1268274"/>
    <lineage>
        <taxon>Eukaryota</taxon>
        <taxon>Fungi</taxon>
        <taxon>Dikarya</taxon>
        <taxon>Ascomycota</taxon>
        <taxon>Pezizomycotina</taxon>
        <taxon>Leotiomycetes</taxon>
        <taxon>Erysiphales</taxon>
        <taxon>Erysiphaceae</taxon>
        <taxon>Blumeria</taxon>
    </lineage>
</organism>
<feature type="compositionally biased region" description="Polar residues" evidence="6">
    <location>
        <begin position="673"/>
        <end position="684"/>
    </location>
</feature>
<feature type="disulfide bond" evidence="5">
    <location>
        <begin position="261"/>
        <end position="283"/>
    </location>
</feature>
<feature type="disulfide bond" evidence="5">
    <location>
        <begin position="122"/>
        <end position="201"/>
    </location>
</feature>
<dbReference type="PANTHER" id="PTHR10340:SF27">
    <property type="entry name" value="ACL091CP"/>
    <property type="match status" value="1"/>
</dbReference>
<dbReference type="AlphaFoldDB" id="A0A656KG30"/>
<evidence type="ECO:0000256" key="2">
    <source>
        <dbReference type="ARBA" id="ARBA00023180"/>
    </source>
</evidence>
<keyword evidence="4" id="KW-0479">Metal-binding</keyword>
<evidence type="ECO:0000256" key="5">
    <source>
        <dbReference type="PIRSR" id="PIRSR000948-2"/>
    </source>
</evidence>
<proteinExistence type="inferred from homology"/>
<comment type="function">
    <text evidence="3">Converts sphingomyelin to ceramide.</text>
</comment>
<keyword evidence="7" id="KW-0732">Signal</keyword>
<evidence type="ECO:0000259" key="8">
    <source>
        <dbReference type="Pfam" id="PF00149"/>
    </source>
</evidence>
<evidence type="ECO:0000256" key="6">
    <source>
        <dbReference type="SAM" id="MobiDB-lite"/>
    </source>
</evidence>
<feature type="disulfide bond" evidence="5">
    <location>
        <begin position="151"/>
        <end position="162"/>
    </location>
</feature>
<comment type="cofactor">
    <cofactor evidence="4">
        <name>Zn(2+)</name>
        <dbReference type="ChEBI" id="CHEBI:29105"/>
    </cofactor>
    <text evidence="4">Binds 2 Zn(2+) ions per subunit.</text>
</comment>
<dbReference type="InterPro" id="IPR041805">
    <property type="entry name" value="ASMase/PPN1_MPP"/>
</dbReference>
<dbReference type="GO" id="GO:0016798">
    <property type="term" value="F:hydrolase activity, acting on glycosyl bonds"/>
    <property type="evidence" value="ECO:0007669"/>
    <property type="project" value="UniProtKB-KW"/>
</dbReference>
<feature type="binding site" evidence="4">
    <location>
        <position position="242"/>
    </location>
    <ligand>
        <name>Zn(2+)</name>
        <dbReference type="ChEBI" id="CHEBI:29105"/>
        <label>1</label>
    </ligand>
</feature>